<dbReference type="InterPro" id="IPR052562">
    <property type="entry name" value="Ketohexokinase-related"/>
</dbReference>
<reference evidence="2 3" key="1">
    <citation type="journal article" date="2017" name="Mol. Biol. Evol.">
        <title>The 4-celled Tetrabaena socialis nuclear genome reveals the essential components for genetic control of cell number at the origin of multicellularity in the volvocine lineage.</title>
        <authorList>
            <person name="Featherston J."/>
            <person name="Arakaki Y."/>
            <person name="Hanschen E.R."/>
            <person name="Ferris P.J."/>
            <person name="Michod R.E."/>
            <person name="Olson B.J.S.C."/>
            <person name="Nozaki H."/>
            <person name="Durand P.M."/>
        </authorList>
    </citation>
    <scope>NUCLEOTIDE SEQUENCE [LARGE SCALE GENOMIC DNA]</scope>
    <source>
        <strain evidence="2 3">NIES-571</strain>
    </source>
</reference>
<dbReference type="EMBL" id="PGGS01000423">
    <property type="protein sequence ID" value="PNH04108.1"/>
    <property type="molecule type" value="Genomic_DNA"/>
</dbReference>
<protein>
    <submittedName>
        <fullName evidence="2">Ribokinase</fullName>
    </submittedName>
</protein>
<organism evidence="2 3">
    <name type="scientific">Tetrabaena socialis</name>
    <dbReference type="NCBI Taxonomy" id="47790"/>
    <lineage>
        <taxon>Eukaryota</taxon>
        <taxon>Viridiplantae</taxon>
        <taxon>Chlorophyta</taxon>
        <taxon>core chlorophytes</taxon>
        <taxon>Chlorophyceae</taxon>
        <taxon>CS clade</taxon>
        <taxon>Chlamydomonadales</taxon>
        <taxon>Tetrabaenaceae</taxon>
        <taxon>Tetrabaena</taxon>
    </lineage>
</organism>
<name>A0A2J7ZV42_9CHLO</name>
<sequence length="95" mass="9497">MAGERRTQGGGNCANALTAAARLGLAPTLVTKEAVVDTTGAGDSFIGSCLYGLCTGLPLHATLRLAAVVAACKCTELGARQGLPERAQLAAELLG</sequence>
<keyword evidence="2" id="KW-0418">Kinase</keyword>
<feature type="domain" description="Carbohydrate kinase PfkB" evidence="1">
    <location>
        <begin position="31"/>
        <end position="85"/>
    </location>
</feature>
<evidence type="ECO:0000313" key="2">
    <source>
        <dbReference type="EMBL" id="PNH04108.1"/>
    </source>
</evidence>
<dbReference type="PANTHER" id="PTHR42774">
    <property type="entry name" value="PHOSPHOTRANSFERASE SYSTEM TRANSPORT PROTEIN"/>
    <property type="match status" value="1"/>
</dbReference>
<dbReference type="AlphaFoldDB" id="A0A2J7ZV42"/>
<dbReference type="GO" id="GO:0016301">
    <property type="term" value="F:kinase activity"/>
    <property type="evidence" value="ECO:0007669"/>
    <property type="project" value="UniProtKB-KW"/>
</dbReference>
<dbReference type="Proteomes" id="UP000236333">
    <property type="component" value="Unassembled WGS sequence"/>
</dbReference>
<dbReference type="PANTHER" id="PTHR42774:SF3">
    <property type="entry name" value="KETOHEXOKINASE"/>
    <property type="match status" value="1"/>
</dbReference>
<evidence type="ECO:0000259" key="1">
    <source>
        <dbReference type="Pfam" id="PF00294"/>
    </source>
</evidence>
<dbReference type="Pfam" id="PF00294">
    <property type="entry name" value="PfkB"/>
    <property type="match status" value="1"/>
</dbReference>
<dbReference type="SUPFAM" id="SSF53613">
    <property type="entry name" value="Ribokinase-like"/>
    <property type="match status" value="1"/>
</dbReference>
<evidence type="ECO:0000313" key="3">
    <source>
        <dbReference type="Proteomes" id="UP000236333"/>
    </source>
</evidence>
<proteinExistence type="predicted"/>
<accession>A0A2J7ZV42</accession>
<dbReference type="OrthoDB" id="204058at2759"/>
<gene>
    <name evidence="2" type="ORF">TSOC_009790</name>
</gene>
<dbReference type="InterPro" id="IPR029056">
    <property type="entry name" value="Ribokinase-like"/>
</dbReference>
<keyword evidence="3" id="KW-1185">Reference proteome</keyword>
<keyword evidence="2" id="KW-0808">Transferase</keyword>
<dbReference type="InterPro" id="IPR011611">
    <property type="entry name" value="PfkB_dom"/>
</dbReference>
<dbReference type="Gene3D" id="3.40.1190.20">
    <property type="match status" value="1"/>
</dbReference>
<comment type="caution">
    <text evidence="2">The sequence shown here is derived from an EMBL/GenBank/DDBJ whole genome shotgun (WGS) entry which is preliminary data.</text>
</comment>